<proteinExistence type="predicted"/>
<evidence type="ECO:0000313" key="3">
    <source>
        <dbReference type="Proteomes" id="UP000270046"/>
    </source>
</evidence>
<keyword evidence="1" id="KW-0812">Transmembrane</keyword>
<dbReference type="KEGG" id="muh:HYN43_025200"/>
<reference evidence="2 3" key="1">
    <citation type="submission" date="2018-10" db="EMBL/GenBank/DDBJ databases">
        <title>Genome sequencing of Mucilaginibacter sp. HYN0043.</title>
        <authorList>
            <person name="Kim M."/>
            <person name="Yi H."/>
        </authorList>
    </citation>
    <scope>NUCLEOTIDE SEQUENCE [LARGE SCALE GENOMIC DNA]</scope>
    <source>
        <strain evidence="2 3">HYN0043</strain>
    </source>
</reference>
<accession>A0A494VVH1</accession>
<dbReference type="Proteomes" id="UP000270046">
    <property type="component" value="Chromosome"/>
</dbReference>
<evidence type="ECO:0000256" key="1">
    <source>
        <dbReference type="SAM" id="Phobius"/>
    </source>
</evidence>
<keyword evidence="3" id="KW-1185">Reference proteome</keyword>
<dbReference type="EMBL" id="CP032869">
    <property type="protein sequence ID" value="AYL98379.1"/>
    <property type="molecule type" value="Genomic_DNA"/>
</dbReference>
<evidence type="ECO:0000313" key="2">
    <source>
        <dbReference type="EMBL" id="AYL98379.1"/>
    </source>
</evidence>
<feature type="transmembrane region" description="Helical" evidence="1">
    <location>
        <begin position="44"/>
        <end position="67"/>
    </location>
</feature>
<keyword evidence="1" id="KW-1133">Transmembrane helix</keyword>
<gene>
    <name evidence="2" type="ORF">HYN43_025200</name>
</gene>
<sequence>MTVDGFDYADFVDFFGITPIISEPGSGGIEGFPGCHLAFFLFPFVFYLFPFTFCLSPVTFSLSPFAFHLSPPFSVFKRVKKMVK</sequence>
<name>A0A494VVH1_9SPHI</name>
<organism evidence="2 3">
    <name type="scientific">Mucilaginibacter celer</name>
    <dbReference type="NCBI Taxonomy" id="2305508"/>
    <lineage>
        <taxon>Bacteria</taxon>
        <taxon>Pseudomonadati</taxon>
        <taxon>Bacteroidota</taxon>
        <taxon>Sphingobacteriia</taxon>
        <taxon>Sphingobacteriales</taxon>
        <taxon>Sphingobacteriaceae</taxon>
        <taxon>Mucilaginibacter</taxon>
    </lineage>
</organism>
<dbReference type="AlphaFoldDB" id="A0A494VVH1"/>
<protein>
    <submittedName>
        <fullName evidence="2">Uncharacterized protein</fullName>
    </submittedName>
</protein>
<keyword evidence="1" id="KW-0472">Membrane</keyword>